<name>A0ABY9VG81_9BACI</name>
<evidence type="ECO:0000313" key="2">
    <source>
        <dbReference type="Proteomes" id="UP001303324"/>
    </source>
</evidence>
<proteinExistence type="predicted"/>
<accession>A0ABY9VG81</accession>
<sequence length="316" mass="37264">MVSTEKIRSFPYPFGEHDVYRYSNNAIPLNPPIAIEVTETYIEEMNLKRELLKKHPERCYYSEPHTMDAQWEALDQILHDLSKYYPETFKLVTNGDQWIFNNLHTDEKYSFTFGDSTTLDEEPLDFAGRHVQEDLILMMQRDGDLFLDVGQLCFPANWSLYFDAGMSFKEIHTPIPGFKSDSLDERILQFLMRIEAGSPWWRKNWSLMAGNILDTSLETFAEWGQARKKVTKENAGEMVHFRVEVQKLFRLPKSNGILFTIHTHMLQLQEFIQHTPWLEQFSAILKELPEFITDYKGISLYREVVLEYLEGELKKR</sequence>
<organism evidence="1 2">
    <name type="scientific">Mesobacillus jeotgali</name>
    <dbReference type="NCBI Taxonomy" id="129985"/>
    <lineage>
        <taxon>Bacteria</taxon>
        <taxon>Bacillati</taxon>
        <taxon>Bacillota</taxon>
        <taxon>Bacilli</taxon>
        <taxon>Bacillales</taxon>
        <taxon>Bacillaceae</taxon>
        <taxon>Mesobacillus</taxon>
    </lineage>
</organism>
<dbReference type="Pfam" id="PF11927">
    <property type="entry name" value="HODM_asu-like"/>
    <property type="match status" value="1"/>
</dbReference>
<dbReference type="InterPro" id="IPR021848">
    <property type="entry name" value="HODM_asu-like"/>
</dbReference>
<dbReference type="Proteomes" id="UP001303324">
    <property type="component" value="Chromosome"/>
</dbReference>
<gene>
    <name evidence="1" type="ORF">RH061_22835</name>
</gene>
<protein>
    <submittedName>
        <fullName evidence="1">DUF3445 domain-containing protein</fullName>
    </submittedName>
</protein>
<keyword evidence="2" id="KW-1185">Reference proteome</keyword>
<dbReference type="EMBL" id="CP134494">
    <property type="protein sequence ID" value="WNF22947.1"/>
    <property type="molecule type" value="Genomic_DNA"/>
</dbReference>
<dbReference type="RefSeq" id="WP_311073077.1">
    <property type="nucleotide sequence ID" value="NZ_CP134494.1"/>
</dbReference>
<evidence type="ECO:0000313" key="1">
    <source>
        <dbReference type="EMBL" id="WNF22947.1"/>
    </source>
</evidence>
<reference evidence="1 2" key="1">
    <citation type="submission" date="2023-09" db="EMBL/GenBank/DDBJ databases">
        <title>Microbial mechanism of fulvic acid promoting antimony reduction mineralization in rice fields.</title>
        <authorList>
            <person name="Chen G."/>
            <person name="Lan J."/>
        </authorList>
    </citation>
    <scope>NUCLEOTIDE SEQUENCE [LARGE SCALE GENOMIC DNA]</scope>
    <source>
        <strain evidence="1 2">PS1</strain>
    </source>
</reference>